<dbReference type="AlphaFoldDB" id="A0AAN8E222"/>
<dbReference type="GO" id="GO:0005929">
    <property type="term" value="C:cilium"/>
    <property type="evidence" value="ECO:0007669"/>
    <property type="project" value="TreeGrafter"/>
</dbReference>
<dbReference type="InterPro" id="IPR051844">
    <property type="entry name" value="USH2_Complex_Protein"/>
</dbReference>
<dbReference type="Gene3D" id="2.30.42.10">
    <property type="match status" value="1"/>
</dbReference>
<dbReference type="SUPFAM" id="SSF50156">
    <property type="entry name" value="PDZ domain-like"/>
    <property type="match status" value="1"/>
</dbReference>
<dbReference type="GO" id="GO:0001917">
    <property type="term" value="C:photoreceptor inner segment"/>
    <property type="evidence" value="ECO:0007669"/>
    <property type="project" value="TreeGrafter"/>
</dbReference>
<feature type="compositionally biased region" description="Basic and acidic residues" evidence="2">
    <location>
        <begin position="45"/>
        <end position="57"/>
    </location>
</feature>
<dbReference type="GO" id="GO:0002142">
    <property type="term" value="C:stereocilia ankle link complex"/>
    <property type="evidence" value="ECO:0007669"/>
    <property type="project" value="TreeGrafter"/>
</dbReference>
<dbReference type="GO" id="GO:0032426">
    <property type="term" value="C:stereocilium tip"/>
    <property type="evidence" value="ECO:0007669"/>
    <property type="project" value="TreeGrafter"/>
</dbReference>
<dbReference type="PANTHER" id="PTHR23116">
    <property type="entry name" value="PDZ DOMAIN CONTAINING WHIRLIN AND HARMONIN-RELATED"/>
    <property type="match status" value="1"/>
</dbReference>
<dbReference type="GO" id="GO:0005886">
    <property type="term" value="C:plasma membrane"/>
    <property type="evidence" value="ECO:0007669"/>
    <property type="project" value="TreeGrafter"/>
</dbReference>
<dbReference type="Proteomes" id="UP001331515">
    <property type="component" value="Unassembled WGS sequence"/>
</dbReference>
<keyword evidence="4" id="KW-1185">Reference proteome</keyword>
<gene>
    <name evidence="3" type="ORF">CgunFtcFv8_003566</name>
</gene>
<evidence type="ECO:0008006" key="5">
    <source>
        <dbReference type="Google" id="ProtNLM"/>
    </source>
</evidence>
<dbReference type="GO" id="GO:0007605">
    <property type="term" value="P:sensory perception of sound"/>
    <property type="evidence" value="ECO:0007669"/>
    <property type="project" value="TreeGrafter"/>
</dbReference>
<dbReference type="InterPro" id="IPR036034">
    <property type="entry name" value="PDZ_sf"/>
</dbReference>
<comment type="caution">
    <text evidence="3">The sequence shown here is derived from an EMBL/GenBank/DDBJ whole genome shotgun (WGS) entry which is preliminary data.</text>
</comment>
<keyword evidence="1" id="KW-0677">Repeat</keyword>
<dbReference type="GO" id="GO:0060088">
    <property type="term" value="P:auditory receptor cell stereocilium organization"/>
    <property type="evidence" value="ECO:0007669"/>
    <property type="project" value="TreeGrafter"/>
</dbReference>
<accession>A0AAN8E222</accession>
<name>A0AAN8E222_CHAGU</name>
<organism evidence="3 4">
    <name type="scientific">Champsocephalus gunnari</name>
    <name type="common">Mackerel icefish</name>
    <dbReference type="NCBI Taxonomy" id="52237"/>
    <lineage>
        <taxon>Eukaryota</taxon>
        <taxon>Metazoa</taxon>
        <taxon>Chordata</taxon>
        <taxon>Craniata</taxon>
        <taxon>Vertebrata</taxon>
        <taxon>Euteleostomi</taxon>
        <taxon>Actinopterygii</taxon>
        <taxon>Neopterygii</taxon>
        <taxon>Teleostei</taxon>
        <taxon>Neoteleostei</taxon>
        <taxon>Acanthomorphata</taxon>
        <taxon>Eupercaria</taxon>
        <taxon>Perciformes</taxon>
        <taxon>Notothenioidei</taxon>
        <taxon>Channichthyidae</taxon>
        <taxon>Champsocephalus</taxon>
    </lineage>
</organism>
<feature type="region of interest" description="Disordered" evidence="2">
    <location>
        <begin position="35"/>
        <end position="57"/>
    </location>
</feature>
<reference evidence="3 4" key="1">
    <citation type="journal article" date="2023" name="Mol. Biol. Evol.">
        <title>Genomics of Secondarily Temperate Adaptation in the Only Non-Antarctic Icefish.</title>
        <authorList>
            <person name="Rivera-Colon A.G."/>
            <person name="Rayamajhi N."/>
            <person name="Minhas B.F."/>
            <person name="Madrigal G."/>
            <person name="Bilyk K.T."/>
            <person name="Yoon V."/>
            <person name="Hune M."/>
            <person name="Gregory S."/>
            <person name="Cheng C.H.C."/>
            <person name="Catchen J.M."/>
        </authorList>
    </citation>
    <scope>NUCLEOTIDE SEQUENCE [LARGE SCALE GENOMIC DNA]</scope>
    <source>
        <tissue evidence="3">White muscle</tissue>
    </source>
</reference>
<evidence type="ECO:0000313" key="3">
    <source>
        <dbReference type="EMBL" id="KAK5931799.1"/>
    </source>
</evidence>
<evidence type="ECO:0000256" key="1">
    <source>
        <dbReference type="ARBA" id="ARBA00022737"/>
    </source>
</evidence>
<proteinExistence type="predicted"/>
<dbReference type="PANTHER" id="PTHR23116:SF37">
    <property type="entry name" value="WHIRLIN"/>
    <property type="match status" value="1"/>
</dbReference>
<protein>
    <recommendedName>
        <fullName evidence="5">Whirlin</fullName>
    </recommendedName>
</protein>
<evidence type="ECO:0000256" key="2">
    <source>
        <dbReference type="SAM" id="MobiDB-lite"/>
    </source>
</evidence>
<dbReference type="EMBL" id="JAURVH010001515">
    <property type="protein sequence ID" value="KAK5931799.1"/>
    <property type="molecule type" value="Genomic_DNA"/>
</dbReference>
<sequence length="105" mass="11249">MQVLKGSKQLAITVCSMGRIPGGYITNHVYSWVDPEGRSVSPPPDSHEANQRPRQGMEERMCNLNMDDGRSLGLMIRGGAEYGLGIYITGVDPGSAADACALKVP</sequence>
<evidence type="ECO:0000313" key="4">
    <source>
        <dbReference type="Proteomes" id="UP001331515"/>
    </source>
</evidence>